<dbReference type="NCBIfam" id="TIGR00254">
    <property type="entry name" value="GGDEF"/>
    <property type="match status" value="1"/>
</dbReference>
<dbReference type="AlphaFoldDB" id="A0A2G7T9K0"/>
<sequence>MAQRYPRHIGSRRTGAFFADEAGLRPHAIQSDFERNHWLGISVENRMRKGLEACLQGLQRQCDSLREELHNTRIALGKAHFELDRTKADERAAHHLATHDHLTSLPNRFSFLDRLSRAIGFAMPQAIPIAVLYMDLDGFKTINDLHGHSAGDEVLKVVSGRLRSFIRREDLVCRLGGDEFACLLEPSPEMEQLRALARMICREIANPIHCNGLELKVEASMGIVIAHEWPVSAEQLIADADRAMYRAKRMRSGYQFSVFDGT</sequence>
<protein>
    <submittedName>
        <fullName evidence="3">GGDEF domain-containing protein</fullName>
    </submittedName>
</protein>
<dbReference type="InterPro" id="IPR052163">
    <property type="entry name" value="DGC-Regulatory_Protein"/>
</dbReference>
<dbReference type="PANTHER" id="PTHR46663">
    <property type="entry name" value="DIGUANYLATE CYCLASE DGCT-RELATED"/>
    <property type="match status" value="1"/>
</dbReference>
<dbReference type="InterPro" id="IPR000160">
    <property type="entry name" value="GGDEF_dom"/>
</dbReference>
<dbReference type="SUPFAM" id="SSF55073">
    <property type="entry name" value="Nucleotide cyclase"/>
    <property type="match status" value="1"/>
</dbReference>
<accession>A0A2G7T9K0</accession>
<dbReference type="CDD" id="cd01949">
    <property type="entry name" value="GGDEF"/>
    <property type="match status" value="1"/>
</dbReference>
<evidence type="ECO:0000256" key="1">
    <source>
        <dbReference type="SAM" id="Coils"/>
    </source>
</evidence>
<dbReference type="Gene3D" id="3.30.70.270">
    <property type="match status" value="1"/>
</dbReference>
<dbReference type="InterPro" id="IPR043128">
    <property type="entry name" value="Rev_trsase/Diguanyl_cyclase"/>
</dbReference>
<feature type="domain" description="GGDEF" evidence="2">
    <location>
        <begin position="127"/>
        <end position="261"/>
    </location>
</feature>
<dbReference type="PROSITE" id="PS50887">
    <property type="entry name" value="GGDEF"/>
    <property type="match status" value="1"/>
</dbReference>
<dbReference type="EMBL" id="PEKC01000015">
    <property type="protein sequence ID" value="PII36581.1"/>
    <property type="molecule type" value="Genomic_DNA"/>
</dbReference>
<name>A0A2G7T9K0_9FLAO</name>
<dbReference type="SMART" id="SM00267">
    <property type="entry name" value="GGDEF"/>
    <property type="match status" value="1"/>
</dbReference>
<feature type="coiled-coil region" evidence="1">
    <location>
        <begin position="48"/>
        <end position="75"/>
    </location>
</feature>
<evidence type="ECO:0000313" key="3">
    <source>
        <dbReference type="EMBL" id="PII36581.1"/>
    </source>
</evidence>
<proteinExistence type="predicted"/>
<gene>
    <name evidence="3" type="ORF">CTI11_06460</name>
</gene>
<dbReference type="InterPro" id="IPR029787">
    <property type="entry name" value="Nucleotide_cyclase"/>
</dbReference>
<dbReference type="PANTHER" id="PTHR46663:SF2">
    <property type="entry name" value="GGDEF DOMAIN-CONTAINING PROTEIN"/>
    <property type="match status" value="1"/>
</dbReference>
<dbReference type="Pfam" id="PF00990">
    <property type="entry name" value="GGDEF"/>
    <property type="match status" value="1"/>
</dbReference>
<comment type="caution">
    <text evidence="3">The sequence shown here is derived from an EMBL/GenBank/DDBJ whole genome shotgun (WGS) entry which is preliminary data.</text>
</comment>
<organism evidence="3">
    <name type="scientific">Chryseobacterium sp. B5</name>
    <dbReference type="NCBI Taxonomy" id="2050562"/>
    <lineage>
        <taxon>Bacteria</taxon>
        <taxon>Pseudomonadati</taxon>
        <taxon>Bacteroidota</taxon>
        <taxon>Flavobacteriia</taxon>
        <taxon>Flavobacteriales</taxon>
        <taxon>Weeksellaceae</taxon>
        <taxon>Chryseobacterium group</taxon>
        <taxon>Chryseobacterium</taxon>
    </lineage>
</organism>
<keyword evidence="1" id="KW-0175">Coiled coil</keyword>
<evidence type="ECO:0000259" key="2">
    <source>
        <dbReference type="PROSITE" id="PS50887"/>
    </source>
</evidence>
<reference evidence="3" key="1">
    <citation type="submission" date="2017-10" db="EMBL/GenBank/DDBJ databases">
        <title>Chryseobacterium sp. B5 is a hydrocarbonoclastic and plant growth promoting bacterium.</title>
        <authorList>
            <person name="Thijs S."/>
            <person name="Gkorezis P."/>
            <person name="Van Hamme J."/>
        </authorList>
    </citation>
    <scope>NUCLEOTIDE SEQUENCE</scope>
    <source>
        <strain evidence="3">B5</strain>
    </source>
</reference>